<sequence>MPTPPLPTPLPPSFTPRLVRTLYGDRATQPRPLASGAWSQAYALTLDGAEVVLRVGAHGEDFAKDEAVARLAGPGLPVPPVLARGEAEGWAYAVSGRVRGTALDDLSGEAVARTLPSLLRALDAEARVDLVGTSGYGIWAPDGRAPHASWPEALLAIGAETPRVPGWRAALVDSGIGLGPVEAGLSALAALTPCLPDARRLIHGDLLSRNVLAGEAGITGVLDWGNALYGDPLYDAAWLLHWWPWYPGWRPGDLHAALLTHWRATGPTPAHLRERLHAYLLHIALDALAYCASRGRWDEVRTHVGTVLTLASAGGGESVLIPAGS</sequence>
<dbReference type="SUPFAM" id="SSF56112">
    <property type="entry name" value="Protein kinase-like (PK-like)"/>
    <property type="match status" value="1"/>
</dbReference>
<organism evidence="2 3">
    <name type="scientific">Streptomyces albidoflavus</name>
    <dbReference type="NCBI Taxonomy" id="1886"/>
    <lineage>
        <taxon>Bacteria</taxon>
        <taxon>Bacillati</taxon>
        <taxon>Actinomycetota</taxon>
        <taxon>Actinomycetes</taxon>
        <taxon>Kitasatosporales</taxon>
        <taxon>Streptomycetaceae</taxon>
        <taxon>Streptomyces</taxon>
        <taxon>Streptomyces albidoflavus group</taxon>
    </lineage>
</organism>
<accession>A0AB37XBR9</accession>
<proteinExistence type="predicted"/>
<dbReference type="Proteomes" id="UP000292095">
    <property type="component" value="Unassembled WGS sequence"/>
</dbReference>
<dbReference type="AlphaFoldDB" id="A0AB37XBR9"/>
<dbReference type="Gene3D" id="3.30.200.150">
    <property type="match status" value="1"/>
</dbReference>
<dbReference type="EMBL" id="PKLK01000019">
    <property type="protein sequence ID" value="RZE38635.1"/>
    <property type="molecule type" value="Genomic_DNA"/>
</dbReference>
<protein>
    <submittedName>
        <fullName evidence="2">Aminoglycoside phosphotransferase family protein</fullName>
    </submittedName>
</protein>
<dbReference type="PANTHER" id="PTHR21310">
    <property type="entry name" value="AMINOGLYCOSIDE PHOSPHOTRANSFERASE-RELATED-RELATED"/>
    <property type="match status" value="1"/>
</dbReference>
<dbReference type="Gene3D" id="3.90.1200.10">
    <property type="match status" value="1"/>
</dbReference>
<name>A0AB37XBR9_9ACTN</name>
<dbReference type="InterPro" id="IPR011009">
    <property type="entry name" value="Kinase-like_dom_sf"/>
</dbReference>
<dbReference type="Pfam" id="PF01636">
    <property type="entry name" value="APH"/>
    <property type="match status" value="1"/>
</dbReference>
<evidence type="ECO:0000313" key="3">
    <source>
        <dbReference type="Proteomes" id="UP000292095"/>
    </source>
</evidence>
<dbReference type="InterPro" id="IPR051678">
    <property type="entry name" value="AGP_Transferase"/>
</dbReference>
<reference evidence="2 3" key="1">
    <citation type="submission" date="2017-12" db="EMBL/GenBank/DDBJ databases">
        <title>Population genomics insights into the ecological differentiation and adaptive evolution in streptomycetes.</title>
        <authorList>
            <person name="Li Y."/>
            <person name="Huang Y."/>
        </authorList>
    </citation>
    <scope>NUCLEOTIDE SEQUENCE [LARGE SCALE GENOMIC DNA]</scope>
    <source>
        <strain evidence="2 3">FXJ.2339</strain>
    </source>
</reference>
<comment type="caution">
    <text evidence="2">The sequence shown here is derived from an EMBL/GenBank/DDBJ whole genome shotgun (WGS) entry which is preliminary data.</text>
</comment>
<gene>
    <name evidence="2" type="ORF">C0Q91_17445</name>
</gene>
<evidence type="ECO:0000313" key="2">
    <source>
        <dbReference type="EMBL" id="RZE38635.1"/>
    </source>
</evidence>
<feature type="domain" description="Aminoglycoside phosphotransferase" evidence="1">
    <location>
        <begin position="31"/>
        <end position="264"/>
    </location>
</feature>
<dbReference type="RefSeq" id="WP_103487870.1">
    <property type="nucleotide sequence ID" value="NZ_CP108379.1"/>
</dbReference>
<evidence type="ECO:0000259" key="1">
    <source>
        <dbReference type="Pfam" id="PF01636"/>
    </source>
</evidence>
<dbReference type="InterPro" id="IPR002575">
    <property type="entry name" value="Aminoglycoside_PTrfase"/>
</dbReference>